<dbReference type="GO" id="GO:0003676">
    <property type="term" value="F:nucleic acid binding"/>
    <property type="evidence" value="ECO:0007669"/>
    <property type="project" value="InterPro"/>
</dbReference>
<feature type="domain" description="Exonuclease" evidence="1">
    <location>
        <begin position="9"/>
        <end position="175"/>
    </location>
</feature>
<sequence length="267" mass="30497">MFKLNLKNPLVVFDLETTGTNISQDRIVEMAMVKVMPDGSVEEKCRKINPTIPIPHETSLIHGIYDEDVKDEPTFAQVAKSLAKYLEGCDLAGFNVLGFDVPMLVEEFLRANVDFDTEQRKIVDAQKIFHLMEKRNLSAALKFYTGKELENAHSALADTQATYEVLLGQIEKYEGQDAFDTLGKKLATIENDMNVLHDLTTSSRVDFAGRMIYKDGKEVFNFGKHRGKSVTEVLQKEPSFYDWMMKGDFPLDTKRKLTKIKLRRFNQ</sequence>
<dbReference type="SUPFAM" id="SSF53098">
    <property type="entry name" value="Ribonuclease H-like"/>
    <property type="match status" value="1"/>
</dbReference>
<organism evidence="2 3">
    <name type="scientific">Ekhidna lutea</name>
    <dbReference type="NCBI Taxonomy" id="447679"/>
    <lineage>
        <taxon>Bacteria</taxon>
        <taxon>Pseudomonadati</taxon>
        <taxon>Bacteroidota</taxon>
        <taxon>Cytophagia</taxon>
        <taxon>Cytophagales</taxon>
        <taxon>Reichenbachiellaceae</taxon>
        <taxon>Ekhidna</taxon>
    </lineage>
</organism>
<accession>A0A239LKF0</accession>
<dbReference type="CDD" id="cd06127">
    <property type="entry name" value="DEDDh"/>
    <property type="match status" value="1"/>
</dbReference>
<dbReference type="EMBL" id="FZPD01000005">
    <property type="protein sequence ID" value="SNT31046.1"/>
    <property type="molecule type" value="Genomic_DNA"/>
</dbReference>
<name>A0A239LKF0_EKHLU</name>
<protein>
    <submittedName>
        <fullName evidence="2">DNA polymerase-3 subunit epsilon</fullName>
    </submittedName>
</protein>
<dbReference type="PANTHER" id="PTHR30231">
    <property type="entry name" value="DNA POLYMERASE III SUBUNIT EPSILON"/>
    <property type="match status" value="1"/>
</dbReference>
<dbReference type="PANTHER" id="PTHR30231:SF41">
    <property type="entry name" value="DNA POLYMERASE III SUBUNIT EPSILON"/>
    <property type="match status" value="1"/>
</dbReference>
<evidence type="ECO:0000259" key="1">
    <source>
        <dbReference type="SMART" id="SM00479"/>
    </source>
</evidence>
<proteinExistence type="predicted"/>
<keyword evidence="3" id="KW-1185">Reference proteome</keyword>
<dbReference type="SMART" id="SM00479">
    <property type="entry name" value="EXOIII"/>
    <property type="match status" value="1"/>
</dbReference>
<dbReference type="OrthoDB" id="9791657at2"/>
<dbReference type="GO" id="GO:0005829">
    <property type="term" value="C:cytosol"/>
    <property type="evidence" value="ECO:0007669"/>
    <property type="project" value="TreeGrafter"/>
</dbReference>
<dbReference type="GO" id="GO:0045004">
    <property type="term" value="P:DNA replication proofreading"/>
    <property type="evidence" value="ECO:0007669"/>
    <property type="project" value="TreeGrafter"/>
</dbReference>
<evidence type="ECO:0000313" key="3">
    <source>
        <dbReference type="Proteomes" id="UP000198393"/>
    </source>
</evidence>
<evidence type="ECO:0000313" key="2">
    <source>
        <dbReference type="EMBL" id="SNT31046.1"/>
    </source>
</evidence>
<dbReference type="InterPro" id="IPR036397">
    <property type="entry name" value="RNaseH_sf"/>
</dbReference>
<dbReference type="Pfam" id="PF20600">
    <property type="entry name" value="ExoX-like_C"/>
    <property type="match status" value="1"/>
</dbReference>
<gene>
    <name evidence="2" type="ORF">SAMN05421640_3346</name>
</gene>
<dbReference type="Pfam" id="PF00929">
    <property type="entry name" value="RNase_T"/>
    <property type="match status" value="1"/>
</dbReference>
<dbReference type="Gene3D" id="3.30.420.10">
    <property type="entry name" value="Ribonuclease H-like superfamily/Ribonuclease H"/>
    <property type="match status" value="1"/>
</dbReference>
<dbReference type="AlphaFoldDB" id="A0A239LKF0"/>
<dbReference type="InterPro" id="IPR046768">
    <property type="entry name" value="ExoX-like_C"/>
</dbReference>
<dbReference type="GO" id="GO:0008408">
    <property type="term" value="F:3'-5' exonuclease activity"/>
    <property type="evidence" value="ECO:0007669"/>
    <property type="project" value="TreeGrafter"/>
</dbReference>
<dbReference type="InterPro" id="IPR013520">
    <property type="entry name" value="Ribonucl_H"/>
</dbReference>
<dbReference type="Proteomes" id="UP000198393">
    <property type="component" value="Unassembled WGS sequence"/>
</dbReference>
<dbReference type="RefSeq" id="WP_089358006.1">
    <property type="nucleotide sequence ID" value="NZ_FZPD01000005.1"/>
</dbReference>
<reference evidence="2 3" key="1">
    <citation type="submission" date="2017-06" db="EMBL/GenBank/DDBJ databases">
        <authorList>
            <person name="Kim H.J."/>
            <person name="Triplett B.A."/>
        </authorList>
    </citation>
    <scope>NUCLEOTIDE SEQUENCE [LARGE SCALE GENOMIC DNA]</scope>
    <source>
        <strain evidence="2 3">DSM 19307</strain>
    </source>
</reference>
<dbReference type="InterPro" id="IPR012337">
    <property type="entry name" value="RNaseH-like_sf"/>
</dbReference>